<dbReference type="FunFam" id="3.40.50.150:FF:000288">
    <property type="entry name" value="Spermine/spermidine synthase, putative"/>
    <property type="match status" value="1"/>
</dbReference>
<sequence length="349" mass="39430">MLLYNEHVPFGITDVVLRDTLSQHDFVLLARHESKTGYLSVLESKKEHFRVLRCDHSLLGGEWQQPPNGLEYTSRVKEPVYAVFVMLEAVRLVEVDESVAERGIPESDKTALVIGLGIGTTPSALVAHGINTTTVEIDPLVHEYAEHYFGLPLNHTTVIQDAMAFVEESNAKSTIHYDYIIHDVFTGGAEPIELFTHEFLLGLSSLLKPSGVIAINYAGDLTLPPAQIIILTIKTVFPNCRMFRENETPLSEDADFTNLVIICTKLPTPFSLRDPVEGDFLGSYARKHYLKPRYEVPSDFLDRKAIIGEDYSILRKENTKRLQEWQTKSAVGHWALMRIVLPDKVWEAW</sequence>
<dbReference type="Proteomes" id="UP000076632">
    <property type="component" value="Unassembled WGS sequence"/>
</dbReference>
<dbReference type="NCBIfam" id="NF037959">
    <property type="entry name" value="MFS_SpdSyn"/>
    <property type="match status" value="1"/>
</dbReference>
<dbReference type="Pfam" id="PF01564">
    <property type="entry name" value="Spermine_synth"/>
    <property type="match status" value="1"/>
</dbReference>
<dbReference type="GeneID" id="28896226"/>
<dbReference type="InterPro" id="IPR029063">
    <property type="entry name" value="SAM-dependent_MTases_sf"/>
</dbReference>
<dbReference type="SUPFAM" id="SSF53335">
    <property type="entry name" value="S-adenosyl-L-methionine-dependent methyltransferases"/>
    <property type="match status" value="1"/>
</dbReference>
<dbReference type="STRING" id="1328760.A0A165H4N0"/>
<name>A0A165H4N0_XYLHT</name>
<reference evidence="2 3" key="1">
    <citation type="journal article" date="2016" name="Fungal Biol.">
        <title>The genome of Xylona heveae provides a window into fungal endophytism.</title>
        <authorList>
            <person name="Gazis R."/>
            <person name="Kuo A."/>
            <person name="Riley R."/>
            <person name="LaButti K."/>
            <person name="Lipzen A."/>
            <person name="Lin J."/>
            <person name="Amirebrahimi M."/>
            <person name="Hesse C.N."/>
            <person name="Spatafora J.W."/>
            <person name="Henrissat B."/>
            <person name="Hainaut M."/>
            <person name="Grigoriev I.V."/>
            <person name="Hibbett D.S."/>
        </authorList>
    </citation>
    <scope>NUCLEOTIDE SEQUENCE [LARGE SCALE GENOMIC DNA]</scope>
    <source>
        <strain evidence="2 3">TC161</strain>
    </source>
</reference>
<dbReference type="PANTHER" id="PTHR43317">
    <property type="entry name" value="THERMOSPERMINE SYNTHASE ACAULIS5"/>
    <property type="match status" value="1"/>
</dbReference>
<keyword evidence="2" id="KW-0489">Methyltransferase</keyword>
<dbReference type="EMBL" id="KV407458">
    <property type="protein sequence ID" value="KZF22979.1"/>
    <property type="molecule type" value="Genomic_DNA"/>
</dbReference>
<dbReference type="OMA" id="HSIMGAM"/>
<dbReference type="Gene3D" id="3.40.50.150">
    <property type="entry name" value="Vaccinia Virus protein VP39"/>
    <property type="match status" value="1"/>
</dbReference>
<evidence type="ECO:0000313" key="3">
    <source>
        <dbReference type="Proteomes" id="UP000076632"/>
    </source>
</evidence>
<dbReference type="RefSeq" id="XP_018188534.1">
    <property type="nucleotide sequence ID" value="XM_018331089.1"/>
</dbReference>
<keyword evidence="2" id="KW-0808">Transferase</keyword>
<dbReference type="PANTHER" id="PTHR43317:SF1">
    <property type="entry name" value="THERMOSPERMINE SYNTHASE ACAULIS5"/>
    <property type="match status" value="1"/>
</dbReference>
<keyword evidence="3" id="KW-1185">Reference proteome</keyword>
<dbReference type="AlphaFoldDB" id="A0A165H4N0"/>
<dbReference type="InParanoid" id="A0A165H4N0"/>
<proteinExistence type="predicted"/>
<gene>
    <name evidence="2" type="ORF">L228DRAFT_238869</name>
</gene>
<evidence type="ECO:0000256" key="1">
    <source>
        <dbReference type="ARBA" id="ARBA00023115"/>
    </source>
</evidence>
<protein>
    <submittedName>
        <fullName evidence="2">S-adenosyl-L-methionine-dependent methyltransferase</fullName>
    </submittedName>
</protein>
<dbReference type="GO" id="GO:0008168">
    <property type="term" value="F:methyltransferase activity"/>
    <property type="evidence" value="ECO:0007669"/>
    <property type="project" value="UniProtKB-KW"/>
</dbReference>
<organism evidence="2 3">
    <name type="scientific">Xylona heveae (strain CBS 132557 / TC161)</name>
    <dbReference type="NCBI Taxonomy" id="1328760"/>
    <lineage>
        <taxon>Eukaryota</taxon>
        <taxon>Fungi</taxon>
        <taxon>Dikarya</taxon>
        <taxon>Ascomycota</taxon>
        <taxon>Pezizomycotina</taxon>
        <taxon>Xylonomycetes</taxon>
        <taxon>Xylonales</taxon>
        <taxon>Xylonaceae</taxon>
        <taxon>Xylona</taxon>
    </lineage>
</organism>
<dbReference type="GO" id="GO:0006596">
    <property type="term" value="P:polyamine biosynthetic process"/>
    <property type="evidence" value="ECO:0007669"/>
    <property type="project" value="UniProtKB-KW"/>
</dbReference>
<evidence type="ECO:0000313" key="2">
    <source>
        <dbReference type="EMBL" id="KZF22979.1"/>
    </source>
</evidence>
<dbReference type="OrthoDB" id="2016285at2759"/>
<accession>A0A165H4N0</accession>
<keyword evidence="1" id="KW-0620">Polyamine biosynthesis</keyword>
<dbReference type="GO" id="GO:0032259">
    <property type="term" value="P:methylation"/>
    <property type="evidence" value="ECO:0007669"/>
    <property type="project" value="UniProtKB-KW"/>
</dbReference>